<dbReference type="EMBL" id="CP126101">
    <property type="protein sequence ID" value="WHY50378.1"/>
    <property type="molecule type" value="Genomic_DNA"/>
</dbReference>
<protein>
    <submittedName>
        <fullName evidence="1">Uncharacterized protein</fullName>
    </submittedName>
</protein>
<organism evidence="1 2">
    <name type="scientific">Lysinibacillus pakistanensis</name>
    <dbReference type="NCBI Taxonomy" id="759811"/>
    <lineage>
        <taxon>Bacteria</taxon>
        <taxon>Bacillati</taxon>
        <taxon>Bacillota</taxon>
        <taxon>Bacilli</taxon>
        <taxon>Bacillales</taxon>
        <taxon>Bacillaceae</taxon>
        <taxon>Lysinibacillus</taxon>
    </lineage>
</organism>
<evidence type="ECO:0000313" key="1">
    <source>
        <dbReference type="EMBL" id="WHY50378.1"/>
    </source>
</evidence>
<sequence length="48" mass="5724">MAFEYLAQYETFNSVQEMDQHVEEHMAVHYYELTESEVPSFSSLLLIH</sequence>
<accession>A0AAX3WRA6</accession>
<reference evidence="1" key="1">
    <citation type="submission" date="2023-05" db="EMBL/GenBank/DDBJ databases">
        <title>Comparative genomics of Bacillaceae isolates and their secondary metabolite potential.</title>
        <authorList>
            <person name="Song L."/>
            <person name="Nielsen L.J."/>
            <person name="Mohite O."/>
            <person name="Xu X."/>
            <person name="Weber T."/>
            <person name="Kovacs A.T."/>
        </authorList>
    </citation>
    <scope>NUCLEOTIDE SEQUENCE</scope>
    <source>
        <strain evidence="1">LY1</strain>
    </source>
</reference>
<evidence type="ECO:0000313" key="2">
    <source>
        <dbReference type="Proteomes" id="UP001178322"/>
    </source>
</evidence>
<dbReference type="Proteomes" id="UP001178322">
    <property type="component" value="Chromosome"/>
</dbReference>
<dbReference type="AlphaFoldDB" id="A0AAX3WRA6"/>
<proteinExistence type="predicted"/>
<gene>
    <name evidence="1" type="ORF">QNH24_18910</name>
</gene>
<dbReference type="RefSeq" id="WP_283869056.1">
    <property type="nucleotide sequence ID" value="NZ_CP126101.1"/>
</dbReference>
<name>A0AAX3WRA6_9BACI</name>